<evidence type="ECO:0000256" key="5">
    <source>
        <dbReference type="SAM" id="MobiDB-lite"/>
    </source>
</evidence>
<organism evidence="7 8">
    <name type="scientific">Catellatospora methionotrophica</name>
    <dbReference type="NCBI Taxonomy" id="121620"/>
    <lineage>
        <taxon>Bacteria</taxon>
        <taxon>Bacillati</taxon>
        <taxon>Actinomycetota</taxon>
        <taxon>Actinomycetes</taxon>
        <taxon>Micromonosporales</taxon>
        <taxon>Micromonosporaceae</taxon>
        <taxon>Catellatospora</taxon>
    </lineage>
</organism>
<feature type="transmembrane region" description="Helical" evidence="6">
    <location>
        <begin position="117"/>
        <end position="138"/>
    </location>
</feature>
<proteinExistence type="predicted"/>
<feature type="transmembrane region" description="Helical" evidence="6">
    <location>
        <begin position="144"/>
        <end position="163"/>
    </location>
</feature>
<keyword evidence="2 6" id="KW-0812">Transmembrane</keyword>
<protein>
    <recommendedName>
        <fullName evidence="9">DUF4870 domain-containing protein</fullName>
    </recommendedName>
</protein>
<reference evidence="7" key="1">
    <citation type="submission" date="2021-01" db="EMBL/GenBank/DDBJ databases">
        <title>Whole genome shotgun sequence of Catellatospora methionotrophica NBRC 14553.</title>
        <authorList>
            <person name="Komaki H."/>
            <person name="Tamura T."/>
        </authorList>
    </citation>
    <scope>NUCLEOTIDE SEQUENCE</scope>
    <source>
        <strain evidence="7">NBRC 14553</strain>
    </source>
</reference>
<dbReference type="InterPro" id="IPR019109">
    <property type="entry name" value="MamF_MmsF"/>
</dbReference>
<dbReference type="AlphaFoldDB" id="A0A8J3LDZ5"/>
<evidence type="ECO:0000256" key="1">
    <source>
        <dbReference type="ARBA" id="ARBA00004141"/>
    </source>
</evidence>
<evidence type="ECO:0000313" key="8">
    <source>
        <dbReference type="Proteomes" id="UP000660339"/>
    </source>
</evidence>
<evidence type="ECO:0008006" key="9">
    <source>
        <dbReference type="Google" id="ProtNLM"/>
    </source>
</evidence>
<keyword evidence="3 6" id="KW-1133">Transmembrane helix</keyword>
<evidence type="ECO:0000256" key="4">
    <source>
        <dbReference type="ARBA" id="ARBA00023136"/>
    </source>
</evidence>
<gene>
    <name evidence="7" type="ORF">Cme02nite_52060</name>
</gene>
<evidence type="ECO:0000313" key="7">
    <source>
        <dbReference type="EMBL" id="GIG16874.1"/>
    </source>
</evidence>
<keyword evidence="4 6" id="KW-0472">Membrane</keyword>
<evidence type="ECO:0000256" key="2">
    <source>
        <dbReference type="ARBA" id="ARBA00022692"/>
    </source>
</evidence>
<feature type="transmembrane region" description="Helical" evidence="6">
    <location>
        <begin position="77"/>
        <end position="105"/>
    </location>
</feature>
<keyword evidence="8" id="KW-1185">Reference proteome</keyword>
<feature type="compositionally biased region" description="Pro residues" evidence="5">
    <location>
        <begin position="13"/>
        <end position="25"/>
    </location>
</feature>
<evidence type="ECO:0000256" key="6">
    <source>
        <dbReference type="SAM" id="Phobius"/>
    </source>
</evidence>
<name>A0A8J3LDZ5_9ACTN</name>
<comment type="subcellular location">
    <subcellularLocation>
        <location evidence="1">Membrane</location>
        <topology evidence="1">Multi-pass membrane protein</topology>
    </subcellularLocation>
</comment>
<feature type="compositionally biased region" description="Pro residues" evidence="5">
    <location>
        <begin position="34"/>
        <end position="55"/>
    </location>
</feature>
<evidence type="ECO:0000256" key="3">
    <source>
        <dbReference type="ARBA" id="ARBA00022989"/>
    </source>
</evidence>
<comment type="caution">
    <text evidence="7">The sequence shown here is derived from an EMBL/GenBank/DDBJ whole genome shotgun (WGS) entry which is preliminary data.</text>
</comment>
<dbReference type="Proteomes" id="UP000660339">
    <property type="component" value="Unassembled WGS sequence"/>
</dbReference>
<dbReference type="EMBL" id="BONJ01000029">
    <property type="protein sequence ID" value="GIG16874.1"/>
    <property type="molecule type" value="Genomic_DNA"/>
</dbReference>
<dbReference type="Pfam" id="PF09685">
    <property type="entry name" value="MamF_MmsF"/>
    <property type="match status" value="1"/>
</dbReference>
<sequence>MIHTPSLAGMSEPTPPGSSEPPVPSAPSFDKPAPASPPPSAPMSPPPSAPGGYGPPPVVGNVAPAGFASNDDKTWALVAHFGGAAGALLGAGGGGWVAPLIAMLVQGPKSPAARAHAVDALNFQIGISIVSIVCWILSCLIIPIFIALAATIVGVVFGVLAGIKANEGQSYTYPMTFLKLVK</sequence>
<feature type="region of interest" description="Disordered" evidence="5">
    <location>
        <begin position="1"/>
        <end position="55"/>
    </location>
</feature>
<accession>A0A8J3LDZ5</accession>